<feature type="chain" id="PRO_5012228469" description="Hydrophobin" evidence="1">
    <location>
        <begin position="19"/>
        <end position="330"/>
    </location>
</feature>
<accession>A0A1M2W6G5</accession>
<organism evidence="2 3">
    <name type="scientific">Trametes pubescens</name>
    <name type="common">White-rot fungus</name>
    <dbReference type="NCBI Taxonomy" id="154538"/>
    <lineage>
        <taxon>Eukaryota</taxon>
        <taxon>Fungi</taxon>
        <taxon>Dikarya</taxon>
        <taxon>Basidiomycota</taxon>
        <taxon>Agaricomycotina</taxon>
        <taxon>Agaricomycetes</taxon>
        <taxon>Polyporales</taxon>
        <taxon>Polyporaceae</taxon>
        <taxon>Trametes</taxon>
    </lineage>
</organism>
<dbReference type="STRING" id="154538.A0A1M2W6G5"/>
<dbReference type="EMBL" id="MNAD01000162">
    <property type="protein sequence ID" value="OJT15439.1"/>
    <property type="molecule type" value="Genomic_DNA"/>
</dbReference>
<evidence type="ECO:0008006" key="4">
    <source>
        <dbReference type="Google" id="ProtNLM"/>
    </source>
</evidence>
<dbReference type="OMA" id="CHSIPVN"/>
<gene>
    <name evidence="2" type="ORF">TRAPUB_8002</name>
</gene>
<proteinExistence type="predicted"/>
<feature type="signal peptide" evidence="1">
    <location>
        <begin position="1"/>
        <end position="18"/>
    </location>
</feature>
<name>A0A1M2W6G5_TRAPU</name>
<dbReference type="CDD" id="cd23507">
    <property type="entry name" value="hydrophobin_I"/>
    <property type="match status" value="1"/>
</dbReference>
<evidence type="ECO:0000256" key="1">
    <source>
        <dbReference type="SAM" id="SignalP"/>
    </source>
</evidence>
<keyword evidence="3" id="KW-1185">Reference proteome</keyword>
<evidence type="ECO:0000313" key="2">
    <source>
        <dbReference type="EMBL" id="OJT15439.1"/>
    </source>
</evidence>
<dbReference type="Proteomes" id="UP000184267">
    <property type="component" value="Unassembled WGS sequence"/>
</dbReference>
<reference evidence="2 3" key="1">
    <citation type="submission" date="2016-10" db="EMBL/GenBank/DDBJ databases">
        <title>Genome sequence of the basidiomycete white-rot fungus Trametes pubescens.</title>
        <authorList>
            <person name="Makela M.R."/>
            <person name="Granchi Z."/>
            <person name="Peng M."/>
            <person name="De Vries R.P."/>
            <person name="Grigoriev I."/>
            <person name="Riley R."/>
            <person name="Hilden K."/>
        </authorList>
    </citation>
    <scope>NUCLEOTIDE SEQUENCE [LARGE SCALE GENOMIC DNA]</scope>
    <source>
        <strain evidence="2 3">FBCC735</strain>
    </source>
</reference>
<protein>
    <recommendedName>
        <fullName evidence="4">Hydrophobin</fullName>
    </recommendedName>
</protein>
<dbReference type="GO" id="GO:0009277">
    <property type="term" value="C:fungal-type cell wall"/>
    <property type="evidence" value="ECO:0007669"/>
    <property type="project" value="InterPro"/>
</dbReference>
<sequence length="330" mass="32017">MHASIALIALVAALQAAAKPAPIVPAPGITAAPAPIDAVHLQGRDVVSTIPLSSCTLFVECCQQVLTVPVIPASFTALLPSDLAPIPLPTLGPVVGIQCTPATSANITESSCSVGGSPMCCQENLLDFVAEGCQPVVNNPPPSITLPSLPLPTLPLPTSLPISLPSIPGLPTISVPGLPISIPLGGSPSSSSSGLLGLPLPSLPLPSLPLGGDPAPTSSSSGLLGLPLPSLPLGGSPTSSSSGLLGLPLPSIPLPIGGSPTSSSSGLLGLPLPSLPLGGSPTPTSSSLLGIPLPSLPLGGSPSPTSSSLLGLPIPSLPLGLASEVPVPLA</sequence>
<evidence type="ECO:0000313" key="3">
    <source>
        <dbReference type="Proteomes" id="UP000184267"/>
    </source>
</evidence>
<dbReference type="GO" id="GO:0005199">
    <property type="term" value="F:structural constituent of cell wall"/>
    <property type="evidence" value="ECO:0007669"/>
    <property type="project" value="InterPro"/>
</dbReference>
<keyword evidence="1" id="KW-0732">Signal</keyword>
<comment type="caution">
    <text evidence="2">The sequence shown here is derived from an EMBL/GenBank/DDBJ whole genome shotgun (WGS) entry which is preliminary data.</text>
</comment>
<dbReference type="AlphaFoldDB" id="A0A1M2W6G5"/>
<dbReference type="OrthoDB" id="2757415at2759"/>